<keyword evidence="2" id="KW-1185">Reference proteome</keyword>
<name>A0ACC0FDE3_9ERIC</name>
<protein>
    <submittedName>
        <fullName evidence="1">Uncharacterized protein</fullName>
    </submittedName>
</protein>
<accession>A0ACC0FDE3</accession>
<dbReference type="EMBL" id="CM045772">
    <property type="protein sequence ID" value="KAI7986690.1"/>
    <property type="molecule type" value="Genomic_DNA"/>
</dbReference>
<reference evidence="1 2" key="1">
    <citation type="journal article" date="2022" name="Plant J.">
        <title>Chromosome-level genome of Camellia lanceoleosa provides a valuable resource for understanding genome evolution and self-incompatibility.</title>
        <authorList>
            <person name="Gong W."/>
            <person name="Xiao S."/>
            <person name="Wang L."/>
            <person name="Liao Z."/>
            <person name="Chang Y."/>
            <person name="Mo W."/>
            <person name="Hu G."/>
            <person name="Li W."/>
            <person name="Zhao G."/>
            <person name="Zhu H."/>
            <person name="Hu X."/>
            <person name="Ji K."/>
            <person name="Xiang X."/>
            <person name="Song Q."/>
            <person name="Yuan D."/>
            <person name="Jin S."/>
            <person name="Zhang L."/>
        </authorList>
    </citation>
    <scope>NUCLEOTIDE SEQUENCE [LARGE SCALE GENOMIC DNA]</scope>
    <source>
        <strain evidence="1">SQ_2022a</strain>
    </source>
</reference>
<gene>
    <name evidence="1" type="ORF">LOK49_LG14G01242</name>
</gene>
<organism evidence="1 2">
    <name type="scientific">Camellia lanceoleosa</name>
    <dbReference type="NCBI Taxonomy" id="1840588"/>
    <lineage>
        <taxon>Eukaryota</taxon>
        <taxon>Viridiplantae</taxon>
        <taxon>Streptophyta</taxon>
        <taxon>Embryophyta</taxon>
        <taxon>Tracheophyta</taxon>
        <taxon>Spermatophyta</taxon>
        <taxon>Magnoliopsida</taxon>
        <taxon>eudicotyledons</taxon>
        <taxon>Gunneridae</taxon>
        <taxon>Pentapetalae</taxon>
        <taxon>asterids</taxon>
        <taxon>Ericales</taxon>
        <taxon>Theaceae</taxon>
        <taxon>Camellia</taxon>
    </lineage>
</organism>
<sequence>MTSRPPTFGTSRARGRGPSRGTIRGGQARGGQTRRANDAATSNQEPEPLFTIFPAQSSLQGELALPPGAIQEWQQVNTLPLRGVNGEEYNFIDYSGSGLEFRLPNNVQLSELSKAIIDNIWNALMDRDIPKGVAYLNGACHFLAQKKPQSVYLLWSKERAGIYSSWPELVDAKKDIAQPAYSKADTLQEALSLANQYMPHKPYYISQKLVSPHRTRPFT</sequence>
<proteinExistence type="predicted"/>
<evidence type="ECO:0000313" key="2">
    <source>
        <dbReference type="Proteomes" id="UP001060215"/>
    </source>
</evidence>
<dbReference type="Proteomes" id="UP001060215">
    <property type="component" value="Chromosome 15"/>
</dbReference>
<comment type="caution">
    <text evidence="1">The sequence shown here is derived from an EMBL/GenBank/DDBJ whole genome shotgun (WGS) entry which is preliminary data.</text>
</comment>
<evidence type="ECO:0000313" key="1">
    <source>
        <dbReference type="EMBL" id="KAI7986690.1"/>
    </source>
</evidence>